<keyword evidence="3" id="KW-1185">Reference proteome</keyword>
<evidence type="ECO:0000313" key="3">
    <source>
        <dbReference type="Proteomes" id="UP001057375"/>
    </source>
</evidence>
<feature type="non-terminal residue" evidence="2">
    <location>
        <position position="130"/>
    </location>
</feature>
<keyword evidence="1" id="KW-1133">Transmembrane helix</keyword>
<feature type="transmembrane region" description="Helical" evidence="1">
    <location>
        <begin position="23"/>
        <end position="44"/>
    </location>
</feature>
<comment type="caution">
    <text evidence="2">The sequence shown here is derived from an EMBL/GenBank/DDBJ whole genome shotgun (WGS) entry which is preliminary data.</text>
</comment>
<organism evidence="2 3">
    <name type="scientific">Aduncisulcus paluster</name>
    <dbReference type="NCBI Taxonomy" id="2918883"/>
    <lineage>
        <taxon>Eukaryota</taxon>
        <taxon>Metamonada</taxon>
        <taxon>Carpediemonas-like organisms</taxon>
        <taxon>Aduncisulcus</taxon>
    </lineage>
</organism>
<sequence>MMIGFVVLIIETSHDLSSIGHPLFMSLFTLIDAFFIVSSYVHWISNEEWKVSVRSTILALFFTFFEVCSVIGFFDKSSSGFVKLFGDAFFESIATSIFALLWMPMLILPIFYDFVFSESYSLHPLCWASG</sequence>
<reference evidence="2" key="1">
    <citation type="submission" date="2022-03" db="EMBL/GenBank/DDBJ databases">
        <title>Draft genome sequence of Aduncisulcus paluster, a free-living microaerophilic Fornicata.</title>
        <authorList>
            <person name="Yuyama I."/>
            <person name="Kume K."/>
            <person name="Tamura T."/>
            <person name="Inagaki Y."/>
            <person name="Hashimoto T."/>
        </authorList>
    </citation>
    <scope>NUCLEOTIDE SEQUENCE</scope>
    <source>
        <strain evidence="2">NY0171</strain>
    </source>
</reference>
<name>A0ABQ5KEQ1_9EUKA</name>
<protein>
    <submittedName>
        <fullName evidence="2">Uncharacterized protein</fullName>
    </submittedName>
</protein>
<evidence type="ECO:0000256" key="1">
    <source>
        <dbReference type="SAM" id="Phobius"/>
    </source>
</evidence>
<dbReference type="Proteomes" id="UP001057375">
    <property type="component" value="Unassembled WGS sequence"/>
</dbReference>
<keyword evidence="1" id="KW-0812">Transmembrane</keyword>
<evidence type="ECO:0000313" key="2">
    <source>
        <dbReference type="EMBL" id="GKT31020.1"/>
    </source>
</evidence>
<proteinExistence type="predicted"/>
<accession>A0ABQ5KEQ1</accession>
<feature type="transmembrane region" description="Helical" evidence="1">
    <location>
        <begin position="56"/>
        <end position="74"/>
    </location>
</feature>
<feature type="transmembrane region" description="Helical" evidence="1">
    <location>
        <begin position="94"/>
        <end position="115"/>
    </location>
</feature>
<keyword evidence="1" id="KW-0472">Membrane</keyword>
<gene>
    <name evidence="2" type="ORF">ADUPG1_001802</name>
</gene>
<dbReference type="EMBL" id="BQXS01001759">
    <property type="protein sequence ID" value="GKT31020.1"/>
    <property type="molecule type" value="Genomic_DNA"/>
</dbReference>